<sequence length="158" mass="17584">MNSLRGGVLALVVSGCAEAAGDHCYRSAVGNKPVPWPKHPLTFDDLKNTIMNGSNVSRNYYEIYDRSPAPPLPILRKVVINWKFNSSGYINDYAGYSNLRMSIYSHYGPNGLPWGAIAKDLCKNGSPPMEDPRWILTHDAPTQCSFANSRRRRDIGLV</sequence>
<dbReference type="EMBL" id="CP111021">
    <property type="protein sequence ID" value="WAR17332.1"/>
    <property type="molecule type" value="Genomic_DNA"/>
</dbReference>
<dbReference type="Proteomes" id="UP001164746">
    <property type="component" value="Chromosome 10"/>
</dbReference>
<evidence type="ECO:0000256" key="1">
    <source>
        <dbReference type="SAM" id="SignalP"/>
    </source>
</evidence>
<keyword evidence="3" id="KW-1185">Reference proteome</keyword>
<dbReference type="PROSITE" id="PS51257">
    <property type="entry name" value="PROKAR_LIPOPROTEIN"/>
    <property type="match status" value="1"/>
</dbReference>
<evidence type="ECO:0000313" key="3">
    <source>
        <dbReference type="Proteomes" id="UP001164746"/>
    </source>
</evidence>
<reference evidence="2" key="1">
    <citation type="submission" date="2022-11" db="EMBL/GenBank/DDBJ databases">
        <title>Centuries of genome instability and evolution in soft-shell clam transmissible cancer (bioRxiv).</title>
        <authorList>
            <person name="Hart S.F.M."/>
            <person name="Yonemitsu M.A."/>
            <person name="Giersch R.M."/>
            <person name="Beal B.F."/>
            <person name="Arriagada G."/>
            <person name="Davis B.W."/>
            <person name="Ostrander E.A."/>
            <person name="Goff S.P."/>
            <person name="Metzger M.J."/>
        </authorList>
    </citation>
    <scope>NUCLEOTIDE SEQUENCE</scope>
    <source>
        <strain evidence="2">MELC-2E11</strain>
        <tissue evidence="2">Siphon/mantle</tissue>
    </source>
</reference>
<accession>A0ABY7F575</accession>
<name>A0ABY7F575_MYAAR</name>
<evidence type="ECO:0000313" key="2">
    <source>
        <dbReference type="EMBL" id="WAR17332.1"/>
    </source>
</evidence>
<protein>
    <submittedName>
        <fullName evidence="2">Uncharacterized protein</fullName>
    </submittedName>
</protein>
<organism evidence="2 3">
    <name type="scientific">Mya arenaria</name>
    <name type="common">Soft-shell clam</name>
    <dbReference type="NCBI Taxonomy" id="6604"/>
    <lineage>
        <taxon>Eukaryota</taxon>
        <taxon>Metazoa</taxon>
        <taxon>Spiralia</taxon>
        <taxon>Lophotrochozoa</taxon>
        <taxon>Mollusca</taxon>
        <taxon>Bivalvia</taxon>
        <taxon>Autobranchia</taxon>
        <taxon>Heteroconchia</taxon>
        <taxon>Euheterodonta</taxon>
        <taxon>Imparidentia</taxon>
        <taxon>Neoheterodontei</taxon>
        <taxon>Myida</taxon>
        <taxon>Myoidea</taxon>
        <taxon>Myidae</taxon>
        <taxon>Mya</taxon>
    </lineage>
</organism>
<gene>
    <name evidence="2" type="ORF">MAR_031926</name>
</gene>
<feature type="chain" id="PRO_5046958933" evidence="1">
    <location>
        <begin position="20"/>
        <end position="158"/>
    </location>
</feature>
<keyword evidence="1" id="KW-0732">Signal</keyword>
<feature type="signal peptide" evidence="1">
    <location>
        <begin position="1"/>
        <end position="19"/>
    </location>
</feature>
<proteinExistence type="predicted"/>